<dbReference type="AlphaFoldDB" id="A0A7S0RUC4"/>
<dbReference type="GO" id="GO:0000139">
    <property type="term" value="C:Golgi membrane"/>
    <property type="evidence" value="ECO:0007669"/>
    <property type="project" value="TreeGrafter"/>
</dbReference>
<dbReference type="GO" id="GO:0061630">
    <property type="term" value="F:ubiquitin protein ligase activity"/>
    <property type="evidence" value="ECO:0007669"/>
    <property type="project" value="TreeGrafter"/>
</dbReference>
<dbReference type="EMBL" id="HBFB01023630">
    <property type="protein sequence ID" value="CAD8687209.1"/>
    <property type="molecule type" value="Transcribed_RNA"/>
</dbReference>
<dbReference type="PROSITE" id="PS50089">
    <property type="entry name" value="ZF_RING_2"/>
    <property type="match status" value="1"/>
</dbReference>
<proteinExistence type="predicted"/>
<name>A0A7S0RUC4_9CHLO</name>
<keyword evidence="5 7" id="KW-0472">Membrane</keyword>
<evidence type="ECO:0000256" key="7">
    <source>
        <dbReference type="SAM" id="Phobius"/>
    </source>
</evidence>
<comment type="subcellular location">
    <subcellularLocation>
        <location evidence="1">Membrane</location>
        <topology evidence="1">Multi-pass membrane protein</topology>
    </subcellularLocation>
</comment>
<dbReference type="Gene3D" id="3.30.40.10">
    <property type="entry name" value="Zinc/RING finger domain, C3HC4 (zinc finger)"/>
    <property type="match status" value="1"/>
</dbReference>
<keyword evidence="3" id="KW-0479">Metal-binding</keyword>
<dbReference type="GO" id="GO:0008270">
    <property type="term" value="F:zinc ion binding"/>
    <property type="evidence" value="ECO:0007669"/>
    <property type="project" value="UniProtKB-KW"/>
</dbReference>
<dbReference type="InterPro" id="IPR040176">
    <property type="entry name" value="RNF121/RNF175"/>
</dbReference>
<dbReference type="GO" id="GO:0005789">
    <property type="term" value="C:endoplasmic reticulum membrane"/>
    <property type="evidence" value="ECO:0007669"/>
    <property type="project" value="TreeGrafter"/>
</dbReference>
<sequence length="390" mass="42781">MAASAMVAGEAGASGRLHPGVHAVASAIAKANATQQGLQTRSIHDKLAVQHPPGLGVDEEQDEPVSPLVAVLLIYGILFLMIGAQAALFIWKQKHKRSYELVTLVGLWLMPPIFCIQLHFWRFLVVWAVYSVCTGFIMSMCLHKKIEHTTPRKVYTWFLSIHKVSRTIGVVGYVMMLGEVLGLGPLFRLVLPPDTAMTLVWYGVYFGVLGRDCAEVASDRMAAVLGSGGRRLMGTANACGICGAEMQDFSHMGEEPPEGVEKCVQLACKHCFHDFCVRGWTMVGKKDTCPVCMEKVDLRALYGDRPWDTRNLTWIQMLDSVRYLVVWNPIIFMVLSVLFHFFAPHHHHHHAHHLSDPHALNATAAGGAHHLPALAGAAAGLLPPPAGHAQ</sequence>
<evidence type="ECO:0000259" key="8">
    <source>
        <dbReference type="PROSITE" id="PS50089"/>
    </source>
</evidence>
<feature type="transmembrane region" description="Helical" evidence="7">
    <location>
        <begin position="68"/>
        <end position="89"/>
    </location>
</feature>
<feature type="domain" description="RING-type" evidence="8">
    <location>
        <begin position="239"/>
        <end position="292"/>
    </location>
</feature>
<keyword evidence="4 7" id="KW-1133">Transmembrane helix</keyword>
<dbReference type="GO" id="GO:0036503">
    <property type="term" value="P:ERAD pathway"/>
    <property type="evidence" value="ECO:0007669"/>
    <property type="project" value="TreeGrafter"/>
</dbReference>
<evidence type="ECO:0000256" key="6">
    <source>
        <dbReference type="PROSITE-ProRule" id="PRU00175"/>
    </source>
</evidence>
<evidence type="ECO:0000256" key="2">
    <source>
        <dbReference type="ARBA" id="ARBA00022692"/>
    </source>
</evidence>
<feature type="transmembrane region" description="Helical" evidence="7">
    <location>
        <begin position="127"/>
        <end position="146"/>
    </location>
</feature>
<feature type="transmembrane region" description="Helical" evidence="7">
    <location>
        <begin position="324"/>
        <end position="343"/>
    </location>
</feature>
<accession>A0A7S0RUC4</accession>
<keyword evidence="6" id="KW-0862">Zinc</keyword>
<gene>
    <name evidence="9" type="ORF">CLEI1391_LOCUS13316</name>
</gene>
<evidence type="ECO:0000313" key="9">
    <source>
        <dbReference type="EMBL" id="CAD8687209.1"/>
    </source>
</evidence>
<protein>
    <recommendedName>
        <fullName evidence="8">RING-type domain-containing protein</fullName>
    </recommendedName>
</protein>
<dbReference type="InterPro" id="IPR001841">
    <property type="entry name" value="Znf_RING"/>
</dbReference>
<feature type="transmembrane region" description="Helical" evidence="7">
    <location>
        <begin position="101"/>
        <end position="121"/>
    </location>
</feature>
<dbReference type="SUPFAM" id="SSF57850">
    <property type="entry name" value="RING/U-box"/>
    <property type="match status" value="1"/>
</dbReference>
<dbReference type="SMART" id="SM00184">
    <property type="entry name" value="RING"/>
    <property type="match status" value="1"/>
</dbReference>
<keyword evidence="2 7" id="KW-0812">Transmembrane</keyword>
<organism evidence="9">
    <name type="scientific">Chlamydomonas leiostraca</name>
    <dbReference type="NCBI Taxonomy" id="1034604"/>
    <lineage>
        <taxon>Eukaryota</taxon>
        <taxon>Viridiplantae</taxon>
        <taxon>Chlorophyta</taxon>
        <taxon>core chlorophytes</taxon>
        <taxon>Chlorophyceae</taxon>
        <taxon>CS clade</taxon>
        <taxon>Chlamydomonadales</taxon>
        <taxon>Chlamydomonadaceae</taxon>
        <taxon>Chlamydomonas</taxon>
    </lineage>
</organism>
<evidence type="ECO:0000256" key="5">
    <source>
        <dbReference type="ARBA" id="ARBA00023136"/>
    </source>
</evidence>
<dbReference type="PANTHER" id="PTHR13407">
    <property type="entry name" value="RNF121 PROTEIN"/>
    <property type="match status" value="1"/>
</dbReference>
<feature type="transmembrane region" description="Helical" evidence="7">
    <location>
        <begin position="167"/>
        <end position="191"/>
    </location>
</feature>
<evidence type="ECO:0000256" key="1">
    <source>
        <dbReference type="ARBA" id="ARBA00004141"/>
    </source>
</evidence>
<keyword evidence="6" id="KW-0863">Zinc-finger</keyword>
<dbReference type="PANTHER" id="PTHR13407:SF0">
    <property type="entry name" value="FI05221P"/>
    <property type="match status" value="1"/>
</dbReference>
<reference evidence="9" key="1">
    <citation type="submission" date="2021-01" db="EMBL/GenBank/DDBJ databases">
        <authorList>
            <person name="Corre E."/>
            <person name="Pelletier E."/>
            <person name="Niang G."/>
            <person name="Scheremetjew M."/>
            <person name="Finn R."/>
            <person name="Kale V."/>
            <person name="Holt S."/>
            <person name="Cochrane G."/>
            <person name="Meng A."/>
            <person name="Brown T."/>
            <person name="Cohen L."/>
        </authorList>
    </citation>
    <scope>NUCLEOTIDE SEQUENCE</scope>
    <source>
        <strain evidence="9">SAG 11-49</strain>
    </source>
</reference>
<evidence type="ECO:0000256" key="4">
    <source>
        <dbReference type="ARBA" id="ARBA00022989"/>
    </source>
</evidence>
<evidence type="ECO:0000256" key="3">
    <source>
        <dbReference type="ARBA" id="ARBA00022723"/>
    </source>
</evidence>
<dbReference type="InterPro" id="IPR013083">
    <property type="entry name" value="Znf_RING/FYVE/PHD"/>
</dbReference>